<dbReference type="EMBL" id="KN550038">
    <property type="protein sequence ID" value="KHJ95205.1"/>
    <property type="molecule type" value="Genomic_DNA"/>
</dbReference>
<proteinExistence type="predicted"/>
<protein>
    <submittedName>
        <fullName evidence="1">Uncharacterized protein</fullName>
    </submittedName>
</protein>
<evidence type="ECO:0000313" key="2">
    <source>
        <dbReference type="Proteomes" id="UP000053660"/>
    </source>
</evidence>
<dbReference type="Proteomes" id="UP000053660">
    <property type="component" value="Unassembled WGS sequence"/>
</dbReference>
<reference evidence="1 2" key="1">
    <citation type="submission" date="2014-03" db="EMBL/GenBank/DDBJ databases">
        <title>Draft genome of the hookworm Oesophagostomum dentatum.</title>
        <authorList>
            <person name="Mitreva M."/>
        </authorList>
    </citation>
    <scope>NUCLEOTIDE SEQUENCE [LARGE SCALE GENOMIC DNA]</scope>
    <source>
        <strain evidence="1 2">OD-Hann</strain>
    </source>
</reference>
<organism evidence="1 2">
    <name type="scientific">Oesophagostomum dentatum</name>
    <name type="common">Nodular worm</name>
    <dbReference type="NCBI Taxonomy" id="61180"/>
    <lineage>
        <taxon>Eukaryota</taxon>
        <taxon>Metazoa</taxon>
        <taxon>Ecdysozoa</taxon>
        <taxon>Nematoda</taxon>
        <taxon>Chromadorea</taxon>
        <taxon>Rhabditida</taxon>
        <taxon>Rhabditina</taxon>
        <taxon>Rhabditomorpha</taxon>
        <taxon>Strongyloidea</taxon>
        <taxon>Strongylidae</taxon>
        <taxon>Oesophagostomum</taxon>
    </lineage>
</organism>
<sequence length="74" mass="8332">MVEFLDVPHPLVIAVNINWQLSHGLHGLVYLRFNTQVRKEVFALFRKPKTRSAVSMMHTPATLSGKIACSKNSV</sequence>
<accession>A0A0B1TIJ2</accession>
<evidence type="ECO:0000313" key="1">
    <source>
        <dbReference type="EMBL" id="KHJ95205.1"/>
    </source>
</evidence>
<dbReference type="OrthoDB" id="5873245at2759"/>
<name>A0A0B1TIJ2_OESDE</name>
<dbReference type="AlphaFoldDB" id="A0A0B1TIJ2"/>
<dbReference type="InterPro" id="IPR019425">
    <property type="entry name" value="7TM_GPCR_serpentine_rcpt_Srt"/>
</dbReference>
<keyword evidence="2" id="KW-1185">Reference proteome</keyword>
<gene>
    <name evidence="1" type="ORF">OESDEN_04855</name>
</gene>
<dbReference type="Pfam" id="PF10321">
    <property type="entry name" value="7TM_GPCR_Srt"/>
    <property type="match status" value="1"/>
</dbReference>